<dbReference type="PANTHER" id="PTHR22780">
    <property type="entry name" value="ADAPTIN, ALPHA/GAMMA/EPSILON"/>
    <property type="match status" value="1"/>
</dbReference>
<evidence type="ECO:0000313" key="9">
    <source>
        <dbReference type="EMBL" id="CAI8017162.1"/>
    </source>
</evidence>
<accession>A0AA35RVG1</accession>
<dbReference type="GO" id="GO:0006897">
    <property type="term" value="P:endocytosis"/>
    <property type="evidence" value="ECO:0007669"/>
    <property type="project" value="UniProtKB-KW"/>
</dbReference>
<dbReference type="InterPro" id="IPR050840">
    <property type="entry name" value="Adaptor_Complx_Large_Subunit"/>
</dbReference>
<feature type="compositionally biased region" description="Low complexity" evidence="7">
    <location>
        <begin position="605"/>
        <end position="629"/>
    </location>
</feature>
<protein>
    <submittedName>
        <fullName evidence="9">AP-2 complex subunit alpha-2</fullName>
    </submittedName>
</protein>
<dbReference type="SUPFAM" id="SSF48371">
    <property type="entry name" value="ARM repeat"/>
    <property type="match status" value="1"/>
</dbReference>
<keyword evidence="6" id="KW-0168">Coated pit</keyword>
<evidence type="ECO:0000256" key="2">
    <source>
        <dbReference type="ARBA" id="ARBA00022448"/>
    </source>
</evidence>
<feature type="domain" description="Clathrin/coatomer adaptor adaptin-like N-terminal" evidence="8">
    <location>
        <begin position="4"/>
        <end position="539"/>
    </location>
</feature>
<dbReference type="AlphaFoldDB" id="A0AA35RVG1"/>
<dbReference type="InterPro" id="IPR016024">
    <property type="entry name" value="ARM-type_fold"/>
</dbReference>
<evidence type="ECO:0000256" key="4">
    <source>
        <dbReference type="ARBA" id="ARBA00022927"/>
    </source>
</evidence>
<dbReference type="GO" id="GO:0030122">
    <property type="term" value="C:AP-2 adaptor complex"/>
    <property type="evidence" value="ECO:0007669"/>
    <property type="project" value="UniProtKB-ARBA"/>
</dbReference>
<evidence type="ECO:0000256" key="1">
    <source>
        <dbReference type="ARBA" id="ARBA00004277"/>
    </source>
</evidence>
<dbReference type="InterPro" id="IPR011989">
    <property type="entry name" value="ARM-like"/>
</dbReference>
<comment type="subcellular location">
    <subcellularLocation>
        <location evidence="1">Membrane</location>
        <location evidence="1">Coated pit</location>
        <topology evidence="1">Peripheral membrane protein</topology>
        <orientation evidence="1">Cytoplasmic side</orientation>
    </subcellularLocation>
</comment>
<sequence>MDGYQKKKYVSKLIFIFLLGNDIDFGHQEAVNLLSSVHFSEKQIGYLFVSVLIGSAHDLSQLIVQAIRHDIESRNPIFNMLAMQCVANIASKDMAELIGKDIPPLLSSSESTPGVKQTACLCLLKLLRVNPKAISIDQHALRIVQLLNDRHLGVVTSACSLLEELAHINSMGFSDCVPVAVTRLSRIVTSSHADLHDYTYYFVAAPWLSVKIMRLLQCFPIPDDAIVRSRLSEALDAILNRAQEPGKSKKIQHSNAKNAVLFEAVNLIIHFEGDPSLQVRACNLLGTYLTNKETNMRYLSLESMSKLATSMTTRDAVRKHQDTVLKALQSERDVSVRMRAIDLLYAMCDHTNAKTIVEELMSYLQKADYGIRETLVLKIAILAEKFALDYAWYVDIILNLIRYAGDYVSEEVWYRVIQIVINRQEVQGYAAKTCFEALQAPACHENMIKVGGYIMGEFGNLIAGDPQSGPMVQFQLLHSKFHLCSATTRALLLSVYIKFVNLFPEIKPHIQQVLQSDHQARNPDQELQQRSIEYLKLSNIASTDTLATVLEEMPPFPEKESSLLSKLYQTAPWTAKLHLDKAAAPAKPVELTVSGTVTPSVANGPSPQKPQTTPTTSLIDTTPAPVAAAQPPPPPTDPNTASLLVDVFATPSLQPAPHPLSLSSLL</sequence>
<reference evidence="9" key="1">
    <citation type="submission" date="2023-03" db="EMBL/GenBank/DDBJ databases">
        <authorList>
            <person name="Steffen K."/>
            <person name="Cardenas P."/>
        </authorList>
    </citation>
    <scope>NUCLEOTIDE SEQUENCE</scope>
</reference>
<evidence type="ECO:0000313" key="10">
    <source>
        <dbReference type="Proteomes" id="UP001174909"/>
    </source>
</evidence>
<feature type="region of interest" description="Disordered" evidence="7">
    <location>
        <begin position="596"/>
        <end position="642"/>
    </location>
</feature>
<dbReference type="Gene3D" id="1.25.10.10">
    <property type="entry name" value="Leucine-rich Repeat Variant"/>
    <property type="match status" value="1"/>
</dbReference>
<name>A0AA35RVG1_GEOBA</name>
<dbReference type="Pfam" id="PF01602">
    <property type="entry name" value="Adaptin_N"/>
    <property type="match status" value="1"/>
</dbReference>
<keyword evidence="10" id="KW-1185">Reference proteome</keyword>
<evidence type="ECO:0000256" key="6">
    <source>
        <dbReference type="ARBA" id="ARBA00023176"/>
    </source>
</evidence>
<dbReference type="FunFam" id="1.25.10.10:FF:000020">
    <property type="entry name" value="AP-2 complex subunit alpha"/>
    <property type="match status" value="1"/>
</dbReference>
<organism evidence="9 10">
    <name type="scientific">Geodia barretti</name>
    <name type="common">Barrett's horny sponge</name>
    <dbReference type="NCBI Taxonomy" id="519541"/>
    <lineage>
        <taxon>Eukaryota</taxon>
        <taxon>Metazoa</taxon>
        <taxon>Porifera</taxon>
        <taxon>Demospongiae</taxon>
        <taxon>Heteroscleromorpha</taxon>
        <taxon>Tetractinellida</taxon>
        <taxon>Astrophorina</taxon>
        <taxon>Geodiidae</taxon>
        <taxon>Geodia</taxon>
    </lineage>
</organism>
<keyword evidence="4" id="KW-0653">Protein transport</keyword>
<evidence type="ECO:0000256" key="3">
    <source>
        <dbReference type="ARBA" id="ARBA00022583"/>
    </source>
</evidence>
<keyword evidence="5" id="KW-0472">Membrane</keyword>
<evidence type="ECO:0000256" key="7">
    <source>
        <dbReference type="SAM" id="MobiDB-lite"/>
    </source>
</evidence>
<evidence type="ECO:0000259" key="8">
    <source>
        <dbReference type="Pfam" id="PF01602"/>
    </source>
</evidence>
<dbReference type="GO" id="GO:0006886">
    <property type="term" value="P:intracellular protein transport"/>
    <property type="evidence" value="ECO:0007669"/>
    <property type="project" value="InterPro"/>
</dbReference>
<dbReference type="InterPro" id="IPR002553">
    <property type="entry name" value="Clathrin/coatomer_adapt-like_N"/>
</dbReference>
<evidence type="ECO:0000256" key="5">
    <source>
        <dbReference type="ARBA" id="ARBA00023136"/>
    </source>
</evidence>
<comment type="caution">
    <text evidence="9">The sequence shown here is derived from an EMBL/GenBank/DDBJ whole genome shotgun (WGS) entry which is preliminary data.</text>
</comment>
<keyword evidence="2" id="KW-0813">Transport</keyword>
<keyword evidence="3" id="KW-0254">Endocytosis</keyword>
<gene>
    <name evidence="9" type="ORF">GBAR_LOCUS10466</name>
</gene>
<dbReference type="EMBL" id="CASHTH010001598">
    <property type="protein sequence ID" value="CAI8017162.1"/>
    <property type="molecule type" value="Genomic_DNA"/>
</dbReference>
<dbReference type="Proteomes" id="UP001174909">
    <property type="component" value="Unassembled WGS sequence"/>
</dbReference>
<proteinExistence type="predicted"/>